<proteinExistence type="predicted"/>
<evidence type="ECO:0000313" key="2">
    <source>
        <dbReference type="Proteomes" id="UP000199116"/>
    </source>
</evidence>
<gene>
    <name evidence="1" type="ORF">SAMN04488033_11695</name>
</gene>
<keyword evidence="2" id="KW-1185">Reference proteome</keyword>
<protein>
    <submittedName>
        <fullName evidence="1">Uncharacterized protein</fullName>
    </submittedName>
</protein>
<dbReference type="Proteomes" id="UP000199116">
    <property type="component" value="Unassembled WGS sequence"/>
</dbReference>
<reference evidence="2" key="1">
    <citation type="submission" date="2016-10" db="EMBL/GenBank/DDBJ databases">
        <authorList>
            <person name="Varghese N."/>
            <person name="Submissions S."/>
        </authorList>
    </citation>
    <scope>NUCLEOTIDE SEQUENCE [LARGE SCALE GENOMIC DNA]</scope>
    <source>
        <strain evidence="2">DSM 23515</strain>
    </source>
</reference>
<evidence type="ECO:0000313" key="1">
    <source>
        <dbReference type="EMBL" id="SFF96091.1"/>
    </source>
</evidence>
<name>A0A1I2N3X2_9FLAO</name>
<dbReference type="RefSeq" id="WP_093305242.1">
    <property type="nucleotide sequence ID" value="NZ_FOOH01000016.1"/>
</dbReference>
<dbReference type="EMBL" id="FOOH01000016">
    <property type="protein sequence ID" value="SFF96091.1"/>
    <property type="molecule type" value="Genomic_DNA"/>
</dbReference>
<organism evidence="1 2">
    <name type="scientific">Salegentibacter agarivorans</name>
    <dbReference type="NCBI Taxonomy" id="345907"/>
    <lineage>
        <taxon>Bacteria</taxon>
        <taxon>Pseudomonadati</taxon>
        <taxon>Bacteroidota</taxon>
        <taxon>Flavobacteriia</taxon>
        <taxon>Flavobacteriales</taxon>
        <taxon>Flavobacteriaceae</taxon>
        <taxon>Salegentibacter</taxon>
    </lineage>
</organism>
<dbReference type="AlphaFoldDB" id="A0A1I2N3X2"/>
<accession>A0A1I2N3X2</accession>
<sequence length="173" mass="19863">MRKLFDHIYNTIKDINFDENELCKQYWFRLERLKANFTDEGALYMLQENIEWLINTEVIDSDVLLSLGDENKMNEAGIYFTGTVVEKDIQLILFKNAKAVVSGHSRVRCFDDSICEAYDSSFITAFHNSQVTCKNSKVVVFNSASVQSKGLCLIEDYTEGKAVIKATKRDLVY</sequence>